<reference evidence="2 3" key="1">
    <citation type="submission" date="2014-06" db="EMBL/GenBank/DDBJ databases">
        <authorList>
            <person name="Bishop-Lilly K.A."/>
            <person name="Broomall S.M."/>
            <person name="Chain P.S."/>
            <person name="Chertkov O."/>
            <person name="Coyne S.R."/>
            <person name="Daligault H.E."/>
            <person name="Davenport K.W."/>
            <person name="Erkkila T."/>
            <person name="Frey K.G."/>
            <person name="Gibbons H.S."/>
            <person name="Gu W."/>
            <person name="Jaissle J."/>
            <person name="Johnson S.L."/>
            <person name="Koroleva G.I."/>
            <person name="Ladner J.T."/>
            <person name="Lo C.-C."/>
            <person name="Minogue T.D."/>
            <person name="Munk C."/>
            <person name="Palacios G.F."/>
            <person name="Redden C.L."/>
            <person name="Rosenzweig C.N."/>
            <person name="Scholz M.B."/>
            <person name="Teshima H."/>
            <person name="Xu Y."/>
        </authorList>
    </citation>
    <scope>NUCLEOTIDE SEQUENCE [LARGE SCALE GENOMIC DNA]</scope>
    <source>
        <strain evidence="2 3">EO147</strain>
    </source>
</reference>
<accession>A0AAI8BAR5</accession>
<feature type="compositionally biased region" description="Basic and acidic residues" evidence="1">
    <location>
        <begin position="176"/>
        <end position="187"/>
    </location>
</feature>
<evidence type="ECO:0000256" key="1">
    <source>
        <dbReference type="SAM" id="MobiDB-lite"/>
    </source>
</evidence>
<protein>
    <submittedName>
        <fullName evidence="2">Uncharacterized protein</fullName>
    </submittedName>
</protein>
<dbReference type="KEGG" id="bok:DM82_6204"/>
<feature type="compositionally biased region" description="Basic and acidic residues" evidence="1">
    <location>
        <begin position="123"/>
        <end position="133"/>
    </location>
</feature>
<keyword evidence="3" id="KW-1185">Reference proteome</keyword>
<dbReference type="Proteomes" id="UP000029424">
    <property type="component" value="Chromosome 2"/>
</dbReference>
<dbReference type="EMBL" id="CP008727">
    <property type="protein sequence ID" value="AIO68609.1"/>
    <property type="molecule type" value="Genomic_DNA"/>
</dbReference>
<dbReference type="AlphaFoldDB" id="A0AAI8BAR5"/>
<evidence type="ECO:0000313" key="2">
    <source>
        <dbReference type="EMBL" id="AIO68609.1"/>
    </source>
</evidence>
<gene>
    <name evidence="2" type="ORF">DM82_6204</name>
</gene>
<feature type="region of interest" description="Disordered" evidence="1">
    <location>
        <begin position="164"/>
        <end position="187"/>
    </location>
</feature>
<name>A0AAI8BAR5_9BURK</name>
<proteinExistence type="predicted"/>
<organism evidence="2 3">
    <name type="scientific">Burkholderia oklahomensis</name>
    <dbReference type="NCBI Taxonomy" id="342113"/>
    <lineage>
        <taxon>Bacteria</taxon>
        <taxon>Pseudomonadati</taxon>
        <taxon>Pseudomonadota</taxon>
        <taxon>Betaproteobacteria</taxon>
        <taxon>Burkholderiales</taxon>
        <taxon>Burkholderiaceae</taxon>
        <taxon>Burkholderia</taxon>
        <taxon>pseudomallei group</taxon>
    </lineage>
</organism>
<sequence length="220" mass="24259">MQRPRWLDLGIRARSQSHIKPSINVTLMDVIIGEVPSLRKDDFTQRTCSSLQNPPPRARPPRPHAGCAARSHARALPSNGNHACRTARTDGAAKTPGSLPRRSPTRVSRTAQAALRQSPGTGREMRRASREGARTLASTSRSPCRAVCRAVTCAVPYRTVPRRAAPQHARTRRHVRADAHDPRRRPNDALAHSSARALFCRASECVAVQIDPRQRCARCV</sequence>
<feature type="region of interest" description="Disordered" evidence="1">
    <location>
        <begin position="43"/>
        <end position="136"/>
    </location>
</feature>
<evidence type="ECO:0000313" key="3">
    <source>
        <dbReference type="Proteomes" id="UP000029424"/>
    </source>
</evidence>